<organism evidence="9 10">
    <name type="scientific">Roseibium aggregatum</name>
    <dbReference type="NCBI Taxonomy" id="187304"/>
    <lineage>
        <taxon>Bacteria</taxon>
        <taxon>Pseudomonadati</taxon>
        <taxon>Pseudomonadota</taxon>
        <taxon>Alphaproteobacteria</taxon>
        <taxon>Hyphomicrobiales</taxon>
        <taxon>Stappiaceae</taxon>
        <taxon>Roseibium</taxon>
    </lineage>
</organism>
<evidence type="ECO:0000259" key="8">
    <source>
        <dbReference type="Pfam" id="PF01996"/>
    </source>
</evidence>
<sequence>MTRICLETLDGFPLVEPGDDLVELICRSLEAGGQVLEDGCVLVLAQKIVSKAEGRYRNLSEIVPGDRAKLLATETAKDPRLVQAILDESTEVVRRRKGVLIVRHKRGWVMAQAGIDQSNIEGGDEGRILLLPEDPDASALKLKTELERRSGVSLGVVIADSFGRPFRNGTTGIAIGAAGLTSFLDKRGHRDLFGKTLQVSTIAHADEIASAASILMGQADEGTPVVLIRGLSPSAHVDASSLVRPIEDDMFR</sequence>
<evidence type="ECO:0000256" key="5">
    <source>
        <dbReference type="ARBA" id="ARBA00022958"/>
    </source>
</evidence>
<reference evidence="9" key="1">
    <citation type="submission" date="2020-12" db="EMBL/GenBank/DDBJ databases">
        <title>Oil enriched cultivation method for isolating marine PHA-producing bacteria.</title>
        <authorList>
            <person name="Zheng W."/>
            <person name="Yu S."/>
            <person name="Huang Y."/>
        </authorList>
    </citation>
    <scope>NUCLEOTIDE SEQUENCE</scope>
    <source>
        <strain evidence="9">SY-2-12</strain>
    </source>
</reference>
<dbReference type="NCBIfam" id="TIGR01916">
    <property type="entry name" value="F420_cofE"/>
    <property type="match status" value="1"/>
</dbReference>
<feature type="domain" description="Coenzyme F420:L-glutamate ligase-like" evidence="8">
    <location>
        <begin position="12"/>
        <end position="230"/>
    </location>
</feature>
<dbReference type="PANTHER" id="PTHR47917">
    <property type="match status" value="1"/>
</dbReference>
<name>A0A939EDY1_9HYPH</name>
<dbReference type="GO" id="GO:0005525">
    <property type="term" value="F:GTP binding"/>
    <property type="evidence" value="ECO:0007669"/>
    <property type="project" value="UniProtKB-KW"/>
</dbReference>
<dbReference type="Pfam" id="PF01996">
    <property type="entry name" value="F420_ligase"/>
    <property type="match status" value="1"/>
</dbReference>
<evidence type="ECO:0000256" key="1">
    <source>
        <dbReference type="ARBA" id="ARBA00022598"/>
    </source>
</evidence>
<dbReference type="InterPro" id="IPR008225">
    <property type="entry name" value="F420-0_g-glutamyl_ligase"/>
</dbReference>
<comment type="caution">
    <text evidence="9">The sequence shown here is derived from an EMBL/GenBank/DDBJ whole genome shotgun (WGS) entry which is preliminary data.</text>
</comment>
<dbReference type="SUPFAM" id="SSF144010">
    <property type="entry name" value="CofE-like"/>
    <property type="match status" value="1"/>
</dbReference>
<protein>
    <submittedName>
        <fullName evidence="9">Coenzyme F420-0:L-glutamate ligase</fullName>
        <ecNumber evidence="9">6.3.2.31</ecNumber>
    </submittedName>
</protein>
<evidence type="ECO:0000256" key="6">
    <source>
        <dbReference type="ARBA" id="ARBA00023134"/>
    </source>
</evidence>
<accession>A0A939EDY1</accession>
<dbReference type="AlphaFoldDB" id="A0A939EDY1"/>
<keyword evidence="7" id="KW-0464">Manganese</keyword>
<dbReference type="GO" id="GO:0046872">
    <property type="term" value="F:metal ion binding"/>
    <property type="evidence" value="ECO:0007669"/>
    <property type="project" value="UniProtKB-KW"/>
</dbReference>
<keyword evidence="3" id="KW-0547">Nucleotide-binding</keyword>
<dbReference type="InterPro" id="IPR002847">
    <property type="entry name" value="F420-0_gamma-glut_ligase-dom"/>
</dbReference>
<dbReference type="RefSeq" id="WP_207140545.1">
    <property type="nucleotide sequence ID" value="NZ_JAEKJZ010000001.1"/>
</dbReference>
<evidence type="ECO:0000256" key="4">
    <source>
        <dbReference type="ARBA" id="ARBA00022842"/>
    </source>
</evidence>
<keyword evidence="2" id="KW-0479">Metal-binding</keyword>
<evidence type="ECO:0000256" key="3">
    <source>
        <dbReference type="ARBA" id="ARBA00022741"/>
    </source>
</evidence>
<proteinExistence type="predicted"/>
<evidence type="ECO:0000256" key="2">
    <source>
        <dbReference type="ARBA" id="ARBA00022723"/>
    </source>
</evidence>
<dbReference type="PANTHER" id="PTHR47917:SF1">
    <property type="entry name" value="COENZYME F420:L-GLUTAMATE LIGASE"/>
    <property type="match status" value="1"/>
</dbReference>
<keyword evidence="6" id="KW-0342">GTP-binding</keyword>
<dbReference type="Gene3D" id="3.30.1330.100">
    <property type="entry name" value="CofE-like"/>
    <property type="match status" value="1"/>
</dbReference>
<evidence type="ECO:0000256" key="7">
    <source>
        <dbReference type="ARBA" id="ARBA00023211"/>
    </source>
</evidence>
<evidence type="ECO:0000313" key="9">
    <source>
        <dbReference type="EMBL" id="MBN9670986.1"/>
    </source>
</evidence>
<keyword evidence="5" id="KW-0630">Potassium</keyword>
<dbReference type="Proteomes" id="UP000664096">
    <property type="component" value="Unassembled WGS sequence"/>
</dbReference>
<dbReference type="EC" id="6.3.2.31" evidence="9"/>
<evidence type="ECO:0000313" key="10">
    <source>
        <dbReference type="Proteomes" id="UP000664096"/>
    </source>
</evidence>
<dbReference type="GO" id="GO:0052618">
    <property type="term" value="F:coenzyme F420-0:L-glutamate ligase activity"/>
    <property type="evidence" value="ECO:0007669"/>
    <property type="project" value="UniProtKB-EC"/>
</dbReference>
<dbReference type="EMBL" id="JAEKJZ010000001">
    <property type="protein sequence ID" value="MBN9670986.1"/>
    <property type="molecule type" value="Genomic_DNA"/>
</dbReference>
<gene>
    <name evidence="9" type="primary">cofE</name>
    <name evidence="9" type="ORF">JF539_11640</name>
</gene>
<dbReference type="Gene3D" id="3.90.1660.10">
    <property type="entry name" value="CofE-like domain"/>
    <property type="match status" value="1"/>
</dbReference>
<keyword evidence="1 9" id="KW-0436">Ligase</keyword>
<keyword evidence="4" id="KW-0460">Magnesium</keyword>